<feature type="transmembrane region" description="Helical" evidence="19">
    <location>
        <begin position="167"/>
        <end position="187"/>
    </location>
</feature>
<keyword evidence="21" id="KW-1185">Reference proteome</keyword>
<reference evidence="20 21" key="1">
    <citation type="submission" date="2020-02" db="EMBL/GenBank/DDBJ databases">
        <title>Genome analysis of Thermosulfuriphilus ammonigenes ST65T, an anaerobic thermophilic chemolithoautotrophic bacterium isolated from a deep-sea hydrothermal vent.</title>
        <authorList>
            <person name="Slobodkina G."/>
            <person name="Allioux M."/>
            <person name="Merkel A."/>
            <person name="Alain K."/>
            <person name="Jebbar M."/>
            <person name="Slobodkin A."/>
        </authorList>
    </citation>
    <scope>NUCLEOTIDE SEQUENCE [LARGE SCALE GENOMIC DNA]</scope>
    <source>
        <strain evidence="20 21">ST65</strain>
    </source>
</reference>
<evidence type="ECO:0000313" key="20">
    <source>
        <dbReference type="EMBL" id="QIJ72716.1"/>
    </source>
</evidence>
<accession>A0A6G7PYU1</accession>
<dbReference type="EC" id="2.7.7.41" evidence="6 18"/>
<keyword evidence="11 18" id="KW-0812">Transmembrane</keyword>
<feature type="transmembrane region" description="Helical" evidence="19">
    <location>
        <begin position="50"/>
        <end position="76"/>
    </location>
</feature>
<dbReference type="KEGG" id="tav:G4V39_10700"/>
<evidence type="ECO:0000256" key="19">
    <source>
        <dbReference type="SAM" id="Phobius"/>
    </source>
</evidence>
<comment type="similarity">
    <text evidence="5 18">Belongs to the CDS family.</text>
</comment>
<keyword evidence="14" id="KW-0443">Lipid metabolism</keyword>
<keyword evidence="16" id="KW-0594">Phospholipid biosynthesis</keyword>
<dbReference type="Proteomes" id="UP000502179">
    <property type="component" value="Chromosome"/>
</dbReference>
<keyword evidence="10 18" id="KW-0808">Transferase</keyword>
<feature type="transmembrane region" description="Helical" evidence="19">
    <location>
        <begin position="208"/>
        <end position="229"/>
    </location>
</feature>
<evidence type="ECO:0000256" key="8">
    <source>
        <dbReference type="ARBA" id="ARBA00022475"/>
    </source>
</evidence>
<evidence type="ECO:0000256" key="4">
    <source>
        <dbReference type="ARBA" id="ARBA00005189"/>
    </source>
</evidence>
<protein>
    <recommendedName>
        <fullName evidence="7 18">Phosphatidate cytidylyltransferase</fullName>
        <ecNumber evidence="6 18">2.7.7.41</ecNumber>
    </recommendedName>
</protein>
<evidence type="ECO:0000256" key="14">
    <source>
        <dbReference type="ARBA" id="ARBA00023098"/>
    </source>
</evidence>
<dbReference type="EMBL" id="CP048877">
    <property type="protein sequence ID" value="QIJ72716.1"/>
    <property type="molecule type" value="Genomic_DNA"/>
</dbReference>
<evidence type="ECO:0000256" key="13">
    <source>
        <dbReference type="ARBA" id="ARBA00022989"/>
    </source>
</evidence>
<keyword evidence="8" id="KW-1003">Cell membrane</keyword>
<evidence type="ECO:0000256" key="2">
    <source>
        <dbReference type="ARBA" id="ARBA00004651"/>
    </source>
</evidence>
<keyword evidence="17" id="KW-1208">Phospholipid metabolism</keyword>
<evidence type="ECO:0000256" key="18">
    <source>
        <dbReference type="RuleBase" id="RU003938"/>
    </source>
</evidence>
<dbReference type="InterPro" id="IPR000374">
    <property type="entry name" value="PC_trans"/>
</dbReference>
<evidence type="ECO:0000256" key="16">
    <source>
        <dbReference type="ARBA" id="ARBA00023209"/>
    </source>
</evidence>
<sequence length="300" mass="33427">MLSIWWSQLTEPLLWTESLFVLGAILIVLYKRLKRPSSMVLKRLWLKYLVYYVFVHLTLAFLVIGGLWLQVALLVLSGLFVWELSRSFALLSPEYLVPIMLASLALTLSSRPETALMILVFSLVLIFSLPVVKGKPDAHHRPAKSLLILCLSGLFPVHLLWMREDFLLAAPFFFLTLAVGDAFAELLGRLMGRRSLLRSISPAKTTEGALGGLGAASLASLAFSDLFPFEESRLTFIFLGVLVGLLGQLGDLAFSALKRSQEIKDFSSLLPGHGGLLDRFDSLLLAVPVLYWLLRLWRGV</sequence>
<evidence type="ECO:0000256" key="12">
    <source>
        <dbReference type="ARBA" id="ARBA00022695"/>
    </source>
</evidence>
<gene>
    <name evidence="20" type="ORF">G4V39_10700</name>
</gene>
<keyword evidence="15 19" id="KW-0472">Membrane</keyword>
<evidence type="ECO:0000256" key="11">
    <source>
        <dbReference type="ARBA" id="ARBA00022692"/>
    </source>
</evidence>
<dbReference type="RefSeq" id="WP_166032931.1">
    <property type="nucleotide sequence ID" value="NZ_CP048877.1"/>
</dbReference>
<dbReference type="GO" id="GO:0004605">
    <property type="term" value="F:phosphatidate cytidylyltransferase activity"/>
    <property type="evidence" value="ECO:0007669"/>
    <property type="project" value="UniProtKB-EC"/>
</dbReference>
<keyword evidence="9" id="KW-0444">Lipid biosynthesis</keyword>
<comment type="pathway">
    <text evidence="3 18">Phospholipid metabolism; CDP-diacylglycerol biosynthesis; CDP-diacylglycerol from sn-glycerol 3-phosphate: step 3/3.</text>
</comment>
<dbReference type="UniPathway" id="UPA00557">
    <property type="reaction ID" value="UER00614"/>
</dbReference>
<dbReference type="AlphaFoldDB" id="A0A6G7PYU1"/>
<dbReference type="GO" id="GO:0016024">
    <property type="term" value="P:CDP-diacylglycerol biosynthetic process"/>
    <property type="evidence" value="ECO:0007669"/>
    <property type="project" value="UniProtKB-UniPathway"/>
</dbReference>
<organism evidence="20 21">
    <name type="scientific">Thermosulfuriphilus ammonigenes</name>
    <dbReference type="NCBI Taxonomy" id="1936021"/>
    <lineage>
        <taxon>Bacteria</taxon>
        <taxon>Pseudomonadati</taxon>
        <taxon>Thermodesulfobacteriota</taxon>
        <taxon>Thermodesulfobacteria</taxon>
        <taxon>Thermodesulfobacteriales</taxon>
        <taxon>Thermodesulfobacteriaceae</taxon>
        <taxon>Thermosulfuriphilus</taxon>
    </lineage>
</organism>
<dbReference type="GO" id="GO:0005886">
    <property type="term" value="C:plasma membrane"/>
    <property type="evidence" value="ECO:0007669"/>
    <property type="project" value="UniProtKB-SubCell"/>
</dbReference>
<comment type="pathway">
    <text evidence="4">Lipid metabolism.</text>
</comment>
<proteinExistence type="inferred from homology"/>
<name>A0A6G7PYU1_9BACT</name>
<comment type="catalytic activity">
    <reaction evidence="1 18">
        <text>a 1,2-diacyl-sn-glycero-3-phosphate + CTP + H(+) = a CDP-1,2-diacyl-sn-glycerol + diphosphate</text>
        <dbReference type="Rhea" id="RHEA:16229"/>
        <dbReference type="ChEBI" id="CHEBI:15378"/>
        <dbReference type="ChEBI" id="CHEBI:33019"/>
        <dbReference type="ChEBI" id="CHEBI:37563"/>
        <dbReference type="ChEBI" id="CHEBI:58332"/>
        <dbReference type="ChEBI" id="CHEBI:58608"/>
        <dbReference type="EC" id="2.7.7.41"/>
    </reaction>
</comment>
<evidence type="ECO:0000256" key="10">
    <source>
        <dbReference type="ARBA" id="ARBA00022679"/>
    </source>
</evidence>
<evidence type="ECO:0000256" key="1">
    <source>
        <dbReference type="ARBA" id="ARBA00001698"/>
    </source>
</evidence>
<dbReference type="Pfam" id="PF01148">
    <property type="entry name" value="CTP_transf_1"/>
    <property type="match status" value="1"/>
</dbReference>
<keyword evidence="13 19" id="KW-1133">Transmembrane helix</keyword>
<comment type="subcellular location">
    <subcellularLocation>
        <location evidence="2">Cell membrane</location>
        <topology evidence="2">Multi-pass membrane protein</topology>
    </subcellularLocation>
</comment>
<evidence type="ECO:0000313" key="21">
    <source>
        <dbReference type="Proteomes" id="UP000502179"/>
    </source>
</evidence>
<evidence type="ECO:0000256" key="5">
    <source>
        <dbReference type="ARBA" id="ARBA00010185"/>
    </source>
</evidence>
<evidence type="ECO:0000256" key="3">
    <source>
        <dbReference type="ARBA" id="ARBA00005119"/>
    </source>
</evidence>
<evidence type="ECO:0000256" key="7">
    <source>
        <dbReference type="ARBA" id="ARBA00019373"/>
    </source>
</evidence>
<dbReference type="PANTHER" id="PTHR46382">
    <property type="entry name" value="PHOSPHATIDATE CYTIDYLYLTRANSFERASE"/>
    <property type="match status" value="1"/>
</dbReference>
<keyword evidence="12 18" id="KW-0548">Nucleotidyltransferase</keyword>
<feature type="transmembrane region" description="Helical" evidence="19">
    <location>
        <begin position="12"/>
        <end position="30"/>
    </location>
</feature>
<evidence type="ECO:0000256" key="6">
    <source>
        <dbReference type="ARBA" id="ARBA00012487"/>
    </source>
</evidence>
<evidence type="ECO:0000256" key="9">
    <source>
        <dbReference type="ARBA" id="ARBA00022516"/>
    </source>
</evidence>
<feature type="transmembrane region" description="Helical" evidence="19">
    <location>
        <begin position="144"/>
        <end position="161"/>
    </location>
</feature>
<dbReference type="PROSITE" id="PS01315">
    <property type="entry name" value="CDS"/>
    <property type="match status" value="1"/>
</dbReference>
<feature type="transmembrane region" description="Helical" evidence="19">
    <location>
        <begin position="235"/>
        <end position="255"/>
    </location>
</feature>
<evidence type="ECO:0000256" key="15">
    <source>
        <dbReference type="ARBA" id="ARBA00023136"/>
    </source>
</evidence>
<feature type="transmembrane region" description="Helical" evidence="19">
    <location>
        <begin position="114"/>
        <end position="132"/>
    </location>
</feature>
<evidence type="ECO:0000256" key="17">
    <source>
        <dbReference type="ARBA" id="ARBA00023264"/>
    </source>
</evidence>
<dbReference type="PANTHER" id="PTHR46382:SF1">
    <property type="entry name" value="PHOSPHATIDATE CYTIDYLYLTRANSFERASE"/>
    <property type="match status" value="1"/>
</dbReference>